<gene>
    <name evidence="1" type="ORF">K1T71_005436</name>
</gene>
<organism evidence="1 2">
    <name type="scientific">Dendrolimus kikuchii</name>
    <dbReference type="NCBI Taxonomy" id="765133"/>
    <lineage>
        <taxon>Eukaryota</taxon>
        <taxon>Metazoa</taxon>
        <taxon>Ecdysozoa</taxon>
        <taxon>Arthropoda</taxon>
        <taxon>Hexapoda</taxon>
        <taxon>Insecta</taxon>
        <taxon>Pterygota</taxon>
        <taxon>Neoptera</taxon>
        <taxon>Endopterygota</taxon>
        <taxon>Lepidoptera</taxon>
        <taxon>Glossata</taxon>
        <taxon>Ditrysia</taxon>
        <taxon>Bombycoidea</taxon>
        <taxon>Lasiocampidae</taxon>
        <taxon>Dendrolimus</taxon>
    </lineage>
</organism>
<dbReference type="EMBL" id="CM034395">
    <property type="protein sequence ID" value="KAJ0178661.1"/>
    <property type="molecule type" value="Genomic_DNA"/>
</dbReference>
<accession>A0ACC1D493</accession>
<evidence type="ECO:0000313" key="2">
    <source>
        <dbReference type="Proteomes" id="UP000824533"/>
    </source>
</evidence>
<evidence type="ECO:0000313" key="1">
    <source>
        <dbReference type="EMBL" id="KAJ0178661.1"/>
    </source>
</evidence>
<reference evidence="1 2" key="1">
    <citation type="journal article" date="2021" name="Front. Genet.">
        <title>Chromosome-Level Genome Assembly Reveals Significant Gene Expansion in the Toll and IMD Signaling Pathways of Dendrolimus kikuchii.</title>
        <authorList>
            <person name="Zhou J."/>
            <person name="Wu P."/>
            <person name="Xiong Z."/>
            <person name="Liu N."/>
            <person name="Zhao N."/>
            <person name="Ji M."/>
            <person name="Qiu Y."/>
            <person name="Yang B."/>
        </authorList>
    </citation>
    <scope>NUCLEOTIDE SEQUENCE [LARGE SCALE GENOMIC DNA]</scope>
    <source>
        <strain evidence="1">Ann1</strain>
    </source>
</reference>
<name>A0ACC1D493_9NEOP</name>
<keyword evidence="2" id="KW-1185">Reference proteome</keyword>
<comment type="caution">
    <text evidence="1">The sequence shown here is derived from an EMBL/GenBank/DDBJ whole genome shotgun (WGS) entry which is preliminary data.</text>
</comment>
<protein>
    <submittedName>
        <fullName evidence="1">Uncharacterized protein</fullName>
    </submittedName>
</protein>
<sequence>MKTTNLMLTLTSVISFTCTYAKTGTLPVEALYYAWFDSPCFDAPRHGVAL</sequence>
<dbReference type="Proteomes" id="UP000824533">
    <property type="component" value="Linkage Group LG09"/>
</dbReference>
<proteinExistence type="predicted"/>